<evidence type="ECO:0000256" key="5">
    <source>
        <dbReference type="ARBA" id="ARBA00022989"/>
    </source>
</evidence>
<dbReference type="PROSITE" id="PS00216">
    <property type="entry name" value="SUGAR_TRANSPORT_1"/>
    <property type="match status" value="1"/>
</dbReference>
<dbReference type="InterPro" id="IPR020846">
    <property type="entry name" value="MFS_dom"/>
</dbReference>
<feature type="domain" description="Major facilitator superfamily (MFS) profile" evidence="8">
    <location>
        <begin position="1"/>
        <end position="375"/>
    </location>
</feature>
<keyword evidence="2" id="KW-0813">Transport</keyword>
<keyword evidence="5 7" id="KW-1133">Transmembrane helix</keyword>
<evidence type="ECO:0000256" key="4">
    <source>
        <dbReference type="ARBA" id="ARBA00022692"/>
    </source>
</evidence>
<dbReference type="PROSITE" id="PS50850">
    <property type="entry name" value="MFS"/>
    <property type="match status" value="1"/>
</dbReference>
<feature type="transmembrane region" description="Helical" evidence="7">
    <location>
        <begin position="285"/>
        <end position="303"/>
    </location>
</feature>
<feature type="transmembrane region" description="Helical" evidence="7">
    <location>
        <begin position="231"/>
        <end position="252"/>
    </location>
</feature>
<accession>A0A8I0K1Z2</accession>
<feature type="transmembrane region" description="Helical" evidence="7">
    <location>
        <begin position="32"/>
        <end position="50"/>
    </location>
</feature>
<protein>
    <submittedName>
        <fullName evidence="9">MFS transporter</fullName>
    </submittedName>
</protein>
<evidence type="ECO:0000256" key="6">
    <source>
        <dbReference type="ARBA" id="ARBA00023136"/>
    </source>
</evidence>
<comment type="subcellular location">
    <subcellularLocation>
        <location evidence="1">Cell membrane</location>
        <topology evidence="1">Multi-pass membrane protein</topology>
    </subcellularLocation>
</comment>
<evidence type="ECO:0000256" key="7">
    <source>
        <dbReference type="SAM" id="Phobius"/>
    </source>
</evidence>
<dbReference type="Proteomes" id="UP000620591">
    <property type="component" value="Unassembled WGS sequence"/>
</dbReference>
<evidence type="ECO:0000313" key="9">
    <source>
        <dbReference type="EMBL" id="MBC9225504.1"/>
    </source>
</evidence>
<dbReference type="SUPFAM" id="SSF103473">
    <property type="entry name" value="MFS general substrate transporter"/>
    <property type="match status" value="1"/>
</dbReference>
<evidence type="ECO:0000256" key="1">
    <source>
        <dbReference type="ARBA" id="ARBA00004651"/>
    </source>
</evidence>
<feature type="transmembrane region" description="Helical" evidence="7">
    <location>
        <begin position="351"/>
        <end position="372"/>
    </location>
</feature>
<feature type="transmembrane region" description="Helical" evidence="7">
    <location>
        <begin position="197"/>
        <end position="219"/>
    </location>
</feature>
<evidence type="ECO:0000259" key="8">
    <source>
        <dbReference type="PROSITE" id="PS50850"/>
    </source>
</evidence>
<keyword evidence="3" id="KW-1003">Cell membrane</keyword>
<dbReference type="PANTHER" id="PTHR23517:SF3">
    <property type="entry name" value="INTEGRAL MEMBRANE TRANSPORT PROTEIN"/>
    <property type="match status" value="1"/>
</dbReference>
<comment type="caution">
    <text evidence="9">The sequence shown here is derived from an EMBL/GenBank/DDBJ whole genome shotgun (WGS) entry which is preliminary data.</text>
</comment>
<dbReference type="Gene3D" id="1.20.1250.20">
    <property type="entry name" value="MFS general substrate transporter like domains"/>
    <property type="match status" value="1"/>
</dbReference>
<dbReference type="InterPro" id="IPR011701">
    <property type="entry name" value="MFS"/>
</dbReference>
<name>A0A8I0K1Z2_9ACTN</name>
<proteinExistence type="predicted"/>
<dbReference type="GO" id="GO:0005886">
    <property type="term" value="C:plasma membrane"/>
    <property type="evidence" value="ECO:0007669"/>
    <property type="project" value="UniProtKB-SubCell"/>
</dbReference>
<evidence type="ECO:0000256" key="3">
    <source>
        <dbReference type="ARBA" id="ARBA00022475"/>
    </source>
</evidence>
<sequence>MVLLAVGLGISGAPAPLYGVYAAEWDFAPLTTTVVFAVYAFGALVSVVLTGPVSDRIGRRPVLIAAVLALLAGLALFVLAESVAWLIVARAIHGVGVGAIVVTASAALLDLQPDQGARSGKRTGVAFNLGIAISIMATALIAQYGAHPLVTPYVLLAVLITALLVAILVMREPHDGHGAEDLRIARPRVPGSIAADFRFAAIGVMASWSVLGVFLSLFPKIASDAVGTDNLVFGGSVVALSAFAAAISQLVAVRWTPRVAAVAGDAGTAVMLLVSIVAIHTGSAVAILATSTVLGFFFGMAFGSSLRHLGDVVPAGHRGEVMSAFYVLAYSAMAVPTILAGWAATTWSPEQILAPFLACVALASVVAGVLGWRLQAPDADAVID</sequence>
<feature type="transmembrane region" description="Helical" evidence="7">
    <location>
        <begin position="91"/>
        <end position="111"/>
    </location>
</feature>
<dbReference type="InterPro" id="IPR005829">
    <property type="entry name" value="Sugar_transporter_CS"/>
</dbReference>
<feature type="transmembrane region" description="Helical" evidence="7">
    <location>
        <begin position="62"/>
        <end position="85"/>
    </location>
</feature>
<dbReference type="PANTHER" id="PTHR23517">
    <property type="entry name" value="RESISTANCE PROTEIN MDTM, PUTATIVE-RELATED-RELATED"/>
    <property type="match status" value="1"/>
</dbReference>
<reference evidence="9" key="1">
    <citation type="submission" date="2020-09" db="EMBL/GenBank/DDBJ databases">
        <title>Novel species in genus Aeromicrobium.</title>
        <authorList>
            <person name="Zhang G."/>
        </authorList>
    </citation>
    <scope>NUCLEOTIDE SEQUENCE</scope>
    <source>
        <strain evidence="9">Zg-636</strain>
    </source>
</reference>
<feature type="transmembrane region" description="Helical" evidence="7">
    <location>
        <begin position="259"/>
        <end position="279"/>
    </location>
</feature>
<keyword evidence="6 7" id="KW-0472">Membrane</keyword>
<dbReference type="AlphaFoldDB" id="A0A8I0K1Z2"/>
<feature type="transmembrane region" description="Helical" evidence="7">
    <location>
        <begin position="150"/>
        <end position="170"/>
    </location>
</feature>
<dbReference type="InterPro" id="IPR036259">
    <property type="entry name" value="MFS_trans_sf"/>
</dbReference>
<evidence type="ECO:0000256" key="2">
    <source>
        <dbReference type="ARBA" id="ARBA00022448"/>
    </source>
</evidence>
<gene>
    <name evidence="9" type="ORF">IBG24_04140</name>
</gene>
<evidence type="ECO:0000313" key="10">
    <source>
        <dbReference type="Proteomes" id="UP000620591"/>
    </source>
</evidence>
<dbReference type="GO" id="GO:0022857">
    <property type="term" value="F:transmembrane transporter activity"/>
    <property type="evidence" value="ECO:0007669"/>
    <property type="project" value="InterPro"/>
</dbReference>
<feature type="transmembrane region" description="Helical" evidence="7">
    <location>
        <begin position="123"/>
        <end position="144"/>
    </location>
</feature>
<dbReference type="Pfam" id="PF07690">
    <property type="entry name" value="MFS_1"/>
    <property type="match status" value="1"/>
</dbReference>
<dbReference type="EMBL" id="JACTVM010000001">
    <property type="protein sequence ID" value="MBC9225504.1"/>
    <property type="molecule type" value="Genomic_DNA"/>
</dbReference>
<organism evidence="9 10">
    <name type="scientific">Aeromicrobium senzhongii</name>
    <dbReference type="NCBI Taxonomy" id="2663859"/>
    <lineage>
        <taxon>Bacteria</taxon>
        <taxon>Bacillati</taxon>
        <taxon>Actinomycetota</taxon>
        <taxon>Actinomycetes</taxon>
        <taxon>Propionibacteriales</taxon>
        <taxon>Nocardioidaceae</taxon>
        <taxon>Aeromicrobium</taxon>
    </lineage>
</organism>
<dbReference type="InterPro" id="IPR050171">
    <property type="entry name" value="MFS_Transporters"/>
</dbReference>
<feature type="transmembrane region" description="Helical" evidence="7">
    <location>
        <begin position="324"/>
        <end position="345"/>
    </location>
</feature>
<keyword evidence="4 7" id="KW-0812">Transmembrane</keyword>